<dbReference type="AlphaFoldDB" id="A0A011AJ52"/>
<dbReference type="Proteomes" id="UP000021053">
    <property type="component" value="Unassembled WGS sequence"/>
</dbReference>
<dbReference type="Gene3D" id="1.10.1660.10">
    <property type="match status" value="1"/>
</dbReference>
<keyword evidence="1" id="KW-0238">DNA-binding</keyword>
<dbReference type="PROSITE" id="PS50937">
    <property type="entry name" value="HTH_MERR_2"/>
    <property type="match status" value="1"/>
</dbReference>
<dbReference type="InterPro" id="IPR009061">
    <property type="entry name" value="DNA-bd_dom_put_sf"/>
</dbReference>
<dbReference type="GO" id="GO:0003700">
    <property type="term" value="F:DNA-binding transcription factor activity"/>
    <property type="evidence" value="ECO:0007669"/>
    <property type="project" value="InterPro"/>
</dbReference>
<name>A0A011AJ52_9ACTN</name>
<dbReference type="CDD" id="cd01109">
    <property type="entry name" value="HTH_YyaN"/>
    <property type="match status" value="1"/>
</dbReference>
<sequence length="140" mass="15710">MVPIQEVARRSGLSEATLRYYERIGLIAPVPRDESSGHRRYDEDTAQAIEALACLRTAGMGIADMRAYLRGMSDGPDAARQQAELFEKHAAQLAEQIETLRSRQRYLDAKVLLWRAREHGDRGAEEQAIDAVTRAASELR</sequence>
<dbReference type="SUPFAM" id="SSF46955">
    <property type="entry name" value="Putative DNA-binding domain"/>
    <property type="match status" value="1"/>
</dbReference>
<feature type="domain" description="HTH merR-type" evidence="2">
    <location>
        <begin position="1"/>
        <end position="71"/>
    </location>
</feature>
<accession>A0A011AJ52</accession>
<dbReference type="SMART" id="SM00422">
    <property type="entry name" value="HTH_MERR"/>
    <property type="match status" value="1"/>
</dbReference>
<dbReference type="PANTHER" id="PTHR30204">
    <property type="entry name" value="REDOX-CYCLING DRUG-SENSING TRANSCRIPTIONAL ACTIVATOR SOXR"/>
    <property type="match status" value="1"/>
</dbReference>
<dbReference type="Pfam" id="PF13411">
    <property type="entry name" value="MerR_1"/>
    <property type="match status" value="1"/>
</dbReference>
<dbReference type="GO" id="GO:0003677">
    <property type="term" value="F:DNA binding"/>
    <property type="evidence" value="ECO:0007669"/>
    <property type="project" value="UniProtKB-KW"/>
</dbReference>
<proteinExistence type="predicted"/>
<dbReference type="InterPro" id="IPR000551">
    <property type="entry name" value="MerR-type_HTH_dom"/>
</dbReference>
<dbReference type="PANTHER" id="PTHR30204:SF98">
    <property type="entry name" value="HTH-TYPE TRANSCRIPTIONAL REGULATOR ADHR"/>
    <property type="match status" value="1"/>
</dbReference>
<dbReference type="HOGENOM" id="CLU_060077_8_2_11"/>
<evidence type="ECO:0000313" key="3">
    <source>
        <dbReference type="EMBL" id="EXG82056.1"/>
    </source>
</evidence>
<evidence type="ECO:0000313" key="4">
    <source>
        <dbReference type="Proteomes" id="UP000021053"/>
    </source>
</evidence>
<dbReference type="RefSeq" id="WP_035851596.1">
    <property type="nucleotide sequence ID" value="NZ_KK073874.1"/>
</dbReference>
<dbReference type="EMBL" id="JFBT01000001">
    <property type="protein sequence ID" value="EXG82056.1"/>
    <property type="molecule type" value="Genomic_DNA"/>
</dbReference>
<evidence type="ECO:0000256" key="1">
    <source>
        <dbReference type="ARBA" id="ARBA00023125"/>
    </source>
</evidence>
<keyword evidence="4" id="KW-1185">Reference proteome</keyword>
<dbReference type="InterPro" id="IPR047057">
    <property type="entry name" value="MerR_fam"/>
</dbReference>
<gene>
    <name evidence="3" type="ORF">CryarDRAFT_3190</name>
</gene>
<evidence type="ECO:0000259" key="2">
    <source>
        <dbReference type="PROSITE" id="PS50937"/>
    </source>
</evidence>
<comment type="caution">
    <text evidence="3">The sequence shown here is derived from an EMBL/GenBank/DDBJ whole genome shotgun (WGS) entry which is preliminary data.</text>
</comment>
<protein>
    <submittedName>
        <fullName evidence="3">Putative transcriptional regulator</fullName>
    </submittedName>
</protein>
<reference evidence="3 4" key="1">
    <citation type="submission" date="2013-07" db="EMBL/GenBank/DDBJ databases">
        <authorList>
            <consortium name="DOE Joint Genome Institute"/>
            <person name="Eisen J."/>
            <person name="Huntemann M."/>
            <person name="Han J."/>
            <person name="Chen A."/>
            <person name="Kyrpides N."/>
            <person name="Mavromatis K."/>
            <person name="Markowitz V."/>
            <person name="Palaniappan K."/>
            <person name="Ivanova N."/>
            <person name="Schaumberg A."/>
            <person name="Pati A."/>
            <person name="Liolios K."/>
            <person name="Nordberg H.P."/>
            <person name="Cantor M.N."/>
            <person name="Hua S.X."/>
            <person name="Woyke T."/>
        </authorList>
    </citation>
    <scope>NUCLEOTIDE SEQUENCE [LARGE SCALE GENOMIC DNA]</scope>
    <source>
        <strain evidence="3 4">DSM 44712</strain>
    </source>
</reference>
<dbReference type="PATRIC" id="fig|927661.3.peg.3147"/>
<organism evidence="3 4">
    <name type="scientific">Cryptosporangium arvum DSM 44712</name>
    <dbReference type="NCBI Taxonomy" id="927661"/>
    <lineage>
        <taxon>Bacteria</taxon>
        <taxon>Bacillati</taxon>
        <taxon>Actinomycetota</taxon>
        <taxon>Actinomycetes</taxon>
        <taxon>Cryptosporangiales</taxon>
        <taxon>Cryptosporangiaceae</taxon>
        <taxon>Cryptosporangium</taxon>
    </lineage>
</organism>
<dbReference type="OrthoDB" id="5242095at2"/>